<dbReference type="GO" id="GO:0005886">
    <property type="term" value="C:plasma membrane"/>
    <property type="evidence" value="ECO:0007669"/>
    <property type="project" value="TreeGrafter"/>
</dbReference>
<evidence type="ECO:0000313" key="12">
    <source>
        <dbReference type="Proteomes" id="UP000053477"/>
    </source>
</evidence>
<sequence length="380" mass="43502">MSPRTPYPITPIGDFIGFVLSVLPLLSHRRMQSWNIGIWMYAFWIGSMNFSNFVKTIIWHDNYEIVIPVWCDLVTKLQTGTAIGVPACTMVLALHLFNISRMRAVFSTDEAKKRRRSLIFDLSITLGLPVIIMALWIIVQPYRFEIDEEQGCTTTSYSFVTYIINYVPQLVLILIATFLAPFTLQRFLRHRREMNEFLCSHSNVTPNRYIRVMAITCLTIVLDLPILIINITRQLVMGKESGYNQPYVSWAYVHNGADGALEGAGLSQILQLSVDDWGWSMWRILNVKWNEWIYVLHAVVFFALFGTTPEAKRNYRVAVQYVFNALNFKKENAKITTTASNMKFASDTSVQRNRGSASFSFFNSHSNESDSRTASLPSVV</sequence>
<keyword evidence="3" id="KW-0589">Pheromone response</keyword>
<dbReference type="Proteomes" id="UP000053477">
    <property type="component" value="Unassembled WGS sequence"/>
</dbReference>
<evidence type="ECO:0000256" key="9">
    <source>
        <dbReference type="ARBA" id="ARBA00023224"/>
    </source>
</evidence>
<evidence type="ECO:0000256" key="4">
    <source>
        <dbReference type="ARBA" id="ARBA00022692"/>
    </source>
</evidence>
<evidence type="ECO:0000313" key="11">
    <source>
        <dbReference type="EMBL" id="KLO14101.1"/>
    </source>
</evidence>
<keyword evidence="7 10" id="KW-0472">Membrane</keyword>
<keyword evidence="9" id="KW-0807">Transducer</keyword>
<evidence type="ECO:0000256" key="5">
    <source>
        <dbReference type="ARBA" id="ARBA00022989"/>
    </source>
</evidence>
<name>A0A0H2SB28_9AGAM</name>
<evidence type="ECO:0000256" key="1">
    <source>
        <dbReference type="ARBA" id="ARBA00004141"/>
    </source>
</evidence>
<feature type="transmembrane region" description="Helical" evidence="10">
    <location>
        <begin position="38"/>
        <end position="59"/>
    </location>
</feature>
<dbReference type="PRINTS" id="PR00900">
    <property type="entry name" value="PHEROMONEAR"/>
</dbReference>
<dbReference type="OrthoDB" id="3246105at2759"/>
<keyword evidence="6" id="KW-0297">G-protein coupled receptor</keyword>
<keyword evidence="4 10" id="KW-0812">Transmembrane</keyword>
<evidence type="ECO:0000256" key="7">
    <source>
        <dbReference type="ARBA" id="ARBA00023136"/>
    </source>
</evidence>
<dbReference type="FunCoup" id="A0A0H2SB28">
    <property type="interactions" value="87"/>
</dbReference>
<feature type="transmembrane region" description="Helical" evidence="10">
    <location>
        <begin position="166"/>
        <end position="188"/>
    </location>
</feature>
<evidence type="ECO:0000256" key="10">
    <source>
        <dbReference type="SAM" id="Phobius"/>
    </source>
</evidence>
<proteinExistence type="inferred from homology"/>
<comment type="similarity">
    <text evidence="2">Belongs to the G-protein coupled receptor 4 family.</text>
</comment>
<dbReference type="EMBL" id="KQ085948">
    <property type="protein sequence ID" value="KLO14101.1"/>
    <property type="molecule type" value="Genomic_DNA"/>
</dbReference>
<evidence type="ECO:0000256" key="8">
    <source>
        <dbReference type="ARBA" id="ARBA00023170"/>
    </source>
</evidence>
<dbReference type="InterPro" id="IPR001546">
    <property type="entry name" value="GPCR_Pheromne_A_rcpt"/>
</dbReference>
<dbReference type="Pfam" id="PF02076">
    <property type="entry name" value="STE3"/>
    <property type="match status" value="1"/>
</dbReference>
<keyword evidence="12" id="KW-1185">Reference proteome</keyword>
<organism evidence="11 12">
    <name type="scientific">Schizopora paradoxa</name>
    <dbReference type="NCBI Taxonomy" id="27342"/>
    <lineage>
        <taxon>Eukaryota</taxon>
        <taxon>Fungi</taxon>
        <taxon>Dikarya</taxon>
        <taxon>Basidiomycota</taxon>
        <taxon>Agaricomycotina</taxon>
        <taxon>Agaricomycetes</taxon>
        <taxon>Hymenochaetales</taxon>
        <taxon>Schizoporaceae</taxon>
        <taxon>Schizopora</taxon>
    </lineage>
</organism>
<dbReference type="PRINTS" id="PR00899">
    <property type="entry name" value="GPCRSTE3"/>
</dbReference>
<feature type="transmembrane region" description="Helical" evidence="10">
    <location>
        <begin position="209"/>
        <end position="231"/>
    </location>
</feature>
<keyword evidence="8 11" id="KW-0675">Receptor</keyword>
<dbReference type="PANTHER" id="PTHR28097">
    <property type="entry name" value="PHEROMONE A FACTOR RECEPTOR"/>
    <property type="match status" value="1"/>
</dbReference>
<dbReference type="InterPro" id="IPR001499">
    <property type="entry name" value="GPCR_STE3"/>
</dbReference>
<evidence type="ECO:0000256" key="2">
    <source>
        <dbReference type="ARBA" id="ARBA00011085"/>
    </source>
</evidence>
<dbReference type="GO" id="GO:0000750">
    <property type="term" value="P:pheromone-dependent signal transduction involved in conjugation with cellular fusion"/>
    <property type="evidence" value="ECO:0007669"/>
    <property type="project" value="TreeGrafter"/>
</dbReference>
<dbReference type="CDD" id="cd14966">
    <property type="entry name" value="7tmD_STE3"/>
    <property type="match status" value="1"/>
</dbReference>
<dbReference type="InParanoid" id="A0A0H2SB28"/>
<accession>A0A0H2SB28</accession>
<keyword evidence="5 10" id="KW-1133">Transmembrane helix</keyword>
<gene>
    <name evidence="11" type="ORF">SCHPADRAFT_328068</name>
</gene>
<dbReference type="AlphaFoldDB" id="A0A0H2SB28"/>
<feature type="transmembrane region" description="Helical" evidence="10">
    <location>
        <begin position="289"/>
        <end position="306"/>
    </location>
</feature>
<evidence type="ECO:0000256" key="6">
    <source>
        <dbReference type="ARBA" id="ARBA00023040"/>
    </source>
</evidence>
<reference evidence="11 12" key="1">
    <citation type="submission" date="2015-04" db="EMBL/GenBank/DDBJ databases">
        <title>Complete genome sequence of Schizopora paradoxa KUC8140, a cosmopolitan wood degrader in East Asia.</title>
        <authorList>
            <consortium name="DOE Joint Genome Institute"/>
            <person name="Min B."/>
            <person name="Park H."/>
            <person name="Jang Y."/>
            <person name="Kim J.-J."/>
            <person name="Kim K.H."/>
            <person name="Pangilinan J."/>
            <person name="Lipzen A."/>
            <person name="Riley R."/>
            <person name="Grigoriev I.V."/>
            <person name="Spatafora J.W."/>
            <person name="Choi I.-G."/>
        </authorList>
    </citation>
    <scope>NUCLEOTIDE SEQUENCE [LARGE SCALE GENOMIC DNA]</scope>
    <source>
        <strain evidence="11 12">KUC8140</strain>
    </source>
</reference>
<comment type="subcellular location">
    <subcellularLocation>
        <location evidence="1">Membrane</location>
        <topology evidence="1">Multi-pass membrane protein</topology>
    </subcellularLocation>
</comment>
<feature type="transmembrane region" description="Helical" evidence="10">
    <location>
        <begin position="79"/>
        <end position="97"/>
    </location>
</feature>
<feature type="transmembrane region" description="Helical" evidence="10">
    <location>
        <begin position="6"/>
        <end position="26"/>
    </location>
</feature>
<feature type="transmembrane region" description="Helical" evidence="10">
    <location>
        <begin position="118"/>
        <end position="139"/>
    </location>
</feature>
<evidence type="ECO:0000256" key="3">
    <source>
        <dbReference type="ARBA" id="ARBA00022507"/>
    </source>
</evidence>
<protein>
    <submittedName>
        <fullName evidence="11">Fungal pheromone STE3G-protein-coupled receptor</fullName>
    </submittedName>
</protein>
<dbReference type="PANTHER" id="PTHR28097:SF1">
    <property type="entry name" value="PHEROMONE A FACTOR RECEPTOR"/>
    <property type="match status" value="1"/>
</dbReference>
<dbReference type="GO" id="GO:0004933">
    <property type="term" value="F:mating-type a-factor pheromone receptor activity"/>
    <property type="evidence" value="ECO:0007669"/>
    <property type="project" value="InterPro"/>
</dbReference>